<dbReference type="RefSeq" id="WP_009497099.1">
    <property type="nucleotide sequence ID" value="NZ_GL982997.1"/>
</dbReference>
<gene>
    <name evidence="6" type="primary">ywqE</name>
    <name evidence="6" type="ORF">HMPREF9372_0415</name>
</gene>
<comment type="caution">
    <text evidence="6">The sequence shown here is derived from an EMBL/GenBank/DDBJ whole genome shotgun (WGS) entry which is preliminary data.</text>
</comment>
<proteinExistence type="inferred from homology"/>
<dbReference type="PANTHER" id="PTHR39181:SF1">
    <property type="entry name" value="TYROSINE-PROTEIN PHOSPHATASE YWQE"/>
    <property type="match status" value="1"/>
</dbReference>
<dbReference type="EMBL" id="AFPZ01000014">
    <property type="protein sequence ID" value="EGQ27528.1"/>
    <property type="molecule type" value="Genomic_DNA"/>
</dbReference>
<accession>F9DNN5</accession>
<evidence type="ECO:0000313" key="6">
    <source>
        <dbReference type="EMBL" id="EGQ27528.1"/>
    </source>
</evidence>
<dbReference type="GO" id="GO:0004725">
    <property type="term" value="F:protein tyrosine phosphatase activity"/>
    <property type="evidence" value="ECO:0007669"/>
    <property type="project" value="UniProtKB-EC"/>
</dbReference>
<dbReference type="AlphaFoldDB" id="F9DNN5"/>
<dbReference type="EC" id="3.1.3.48" evidence="2"/>
<keyword evidence="4" id="KW-0904">Protein phosphatase</keyword>
<evidence type="ECO:0000256" key="3">
    <source>
        <dbReference type="ARBA" id="ARBA00022801"/>
    </source>
</evidence>
<comment type="catalytic activity">
    <reaction evidence="5">
        <text>O-phospho-L-tyrosyl-[protein] + H2O = L-tyrosyl-[protein] + phosphate</text>
        <dbReference type="Rhea" id="RHEA:10684"/>
        <dbReference type="Rhea" id="RHEA-COMP:10136"/>
        <dbReference type="Rhea" id="RHEA-COMP:20101"/>
        <dbReference type="ChEBI" id="CHEBI:15377"/>
        <dbReference type="ChEBI" id="CHEBI:43474"/>
        <dbReference type="ChEBI" id="CHEBI:46858"/>
        <dbReference type="ChEBI" id="CHEBI:61978"/>
        <dbReference type="EC" id="3.1.3.48"/>
    </reaction>
</comment>
<name>F9DNN5_9BACL</name>
<evidence type="ECO:0000256" key="2">
    <source>
        <dbReference type="ARBA" id="ARBA00013064"/>
    </source>
</evidence>
<dbReference type="GO" id="GO:0030145">
    <property type="term" value="F:manganese ion binding"/>
    <property type="evidence" value="ECO:0007669"/>
    <property type="project" value="InterPro"/>
</dbReference>
<dbReference type="Gene3D" id="3.20.20.140">
    <property type="entry name" value="Metal-dependent hydrolases"/>
    <property type="match status" value="1"/>
</dbReference>
<organism evidence="6 7">
    <name type="scientific">Sporosarcina newyorkensis 2681</name>
    <dbReference type="NCBI Taxonomy" id="1027292"/>
    <lineage>
        <taxon>Bacteria</taxon>
        <taxon>Bacillati</taxon>
        <taxon>Bacillota</taxon>
        <taxon>Bacilli</taxon>
        <taxon>Bacillales</taxon>
        <taxon>Caryophanaceae</taxon>
        <taxon>Sporosarcina</taxon>
    </lineage>
</organism>
<keyword evidence="3 6" id="KW-0378">Hydrolase</keyword>
<evidence type="ECO:0000256" key="4">
    <source>
        <dbReference type="ARBA" id="ARBA00022912"/>
    </source>
</evidence>
<dbReference type="Pfam" id="PF19567">
    <property type="entry name" value="CpsB_CapC"/>
    <property type="match status" value="1"/>
</dbReference>
<dbReference type="InterPro" id="IPR016667">
    <property type="entry name" value="Caps_polysacc_synth_CpsB/CapC"/>
</dbReference>
<comment type="similarity">
    <text evidence="1">Belongs to the metallo-dependent hydrolases superfamily. CpsB/CapC family.</text>
</comment>
<evidence type="ECO:0000256" key="1">
    <source>
        <dbReference type="ARBA" id="ARBA00005750"/>
    </source>
</evidence>
<dbReference type="eggNOG" id="COG4464">
    <property type="taxonomic scope" value="Bacteria"/>
</dbReference>
<dbReference type="HOGENOM" id="CLU_1495305_0_0_9"/>
<protein>
    <recommendedName>
        <fullName evidence="2">protein-tyrosine-phosphatase</fullName>
        <ecNumber evidence="2">3.1.3.48</ecNumber>
    </recommendedName>
</protein>
<sequence>MPIEENANMGEGIEIEEYNNLVKRVERNLLPLAVNGKYMIIEFADQEIPSIALNIFYELQLLGYVPIIANSEINSDFRCNPTKLYRFVAKGALVQIDESSIIGRKGKSVKKFVMKLCKHNLVHFVSSNIDDFADNLFFSKMANNYLRKKFPSHFVNYLQENAKHVRNGDFFHTRTPIKFK</sequence>
<evidence type="ECO:0000313" key="7">
    <source>
        <dbReference type="Proteomes" id="UP000005316"/>
    </source>
</evidence>
<dbReference type="PANTHER" id="PTHR39181">
    <property type="entry name" value="TYROSINE-PROTEIN PHOSPHATASE YWQE"/>
    <property type="match status" value="1"/>
</dbReference>
<evidence type="ECO:0000256" key="5">
    <source>
        <dbReference type="ARBA" id="ARBA00051722"/>
    </source>
</evidence>
<dbReference type="Proteomes" id="UP000005316">
    <property type="component" value="Unassembled WGS sequence"/>
</dbReference>
<reference evidence="6 7" key="1">
    <citation type="submission" date="2011-04" db="EMBL/GenBank/DDBJ databases">
        <authorList>
            <person name="Muzny D."/>
            <person name="Qin X."/>
            <person name="Deng J."/>
            <person name="Jiang H."/>
            <person name="Liu Y."/>
            <person name="Qu J."/>
            <person name="Song X.-Z."/>
            <person name="Zhang L."/>
            <person name="Thornton R."/>
            <person name="Coyle M."/>
            <person name="Francisco L."/>
            <person name="Jackson L."/>
            <person name="Javaid M."/>
            <person name="Korchina V."/>
            <person name="Kovar C."/>
            <person name="Mata R."/>
            <person name="Mathew T."/>
            <person name="Ngo R."/>
            <person name="Nguyen L."/>
            <person name="Nguyen N."/>
            <person name="Okwuonu G."/>
            <person name="Ongeri F."/>
            <person name="Pham C."/>
            <person name="Simmons D."/>
            <person name="Wilczek-Boney K."/>
            <person name="Hale W."/>
            <person name="Jakkamsetti A."/>
            <person name="Pham P."/>
            <person name="Ruth R."/>
            <person name="San Lucas F."/>
            <person name="Warren J."/>
            <person name="Zhang J."/>
            <person name="Zhao Z."/>
            <person name="Zhou C."/>
            <person name="Zhu D."/>
            <person name="Lee S."/>
            <person name="Bess C."/>
            <person name="Blankenburg K."/>
            <person name="Forbes L."/>
            <person name="Fu Q."/>
            <person name="Gubbala S."/>
            <person name="Hirani K."/>
            <person name="Jayaseelan J.C."/>
            <person name="Lara F."/>
            <person name="Munidasa M."/>
            <person name="Palculict T."/>
            <person name="Patil S."/>
            <person name="Pu L.-L."/>
            <person name="Saada N."/>
            <person name="Tang L."/>
            <person name="Weissenberger G."/>
            <person name="Zhu Y."/>
            <person name="Hemphill L."/>
            <person name="Shang Y."/>
            <person name="Youmans B."/>
            <person name="Ayvaz T."/>
            <person name="Ross M."/>
            <person name="Santibanez J."/>
            <person name="Aqrawi P."/>
            <person name="Gross S."/>
            <person name="Joshi V."/>
            <person name="Fowler G."/>
            <person name="Nazareth L."/>
            <person name="Reid J."/>
            <person name="Worley K."/>
            <person name="Petrosino J."/>
            <person name="Highlander S."/>
            <person name="Gibbs R."/>
        </authorList>
    </citation>
    <scope>NUCLEOTIDE SEQUENCE [LARGE SCALE GENOMIC DNA]</scope>
    <source>
        <strain evidence="6 7">2681</strain>
    </source>
</reference>